<keyword evidence="4" id="KW-0256">Endoplasmic reticulum</keyword>
<proteinExistence type="predicted"/>
<dbReference type="Gene3D" id="3.40.50.1820">
    <property type="entry name" value="alpha/beta hydrolase"/>
    <property type="match status" value="1"/>
</dbReference>
<dbReference type="InterPro" id="IPR052374">
    <property type="entry name" value="SERAC1"/>
</dbReference>
<reference evidence="8 9" key="1">
    <citation type="journal article" date="2013" name="PLoS Genet.">
        <title>The genome and development-dependent transcriptomes of Pyronema confluens: a window into fungal evolution.</title>
        <authorList>
            <person name="Traeger S."/>
            <person name="Altegoer F."/>
            <person name="Freitag M."/>
            <person name="Gabaldon T."/>
            <person name="Kempken F."/>
            <person name="Kumar A."/>
            <person name="Marcet-Houben M."/>
            <person name="Poggeler S."/>
            <person name="Stajich J.E."/>
            <person name="Nowrousian M."/>
        </authorList>
    </citation>
    <scope>NUCLEOTIDE SEQUENCE [LARGE SCALE GENOMIC DNA]</scope>
    <source>
        <strain evidence="9">CBS 100304</strain>
        <tissue evidence="8">Vegetative mycelium</tissue>
    </source>
</reference>
<dbReference type="EMBL" id="HF935513">
    <property type="protein sequence ID" value="CCX10121.1"/>
    <property type="molecule type" value="Genomic_DNA"/>
</dbReference>
<dbReference type="PANTHER" id="PTHR48182:SF2">
    <property type="entry name" value="PROTEIN SERAC1"/>
    <property type="match status" value="1"/>
</dbReference>
<feature type="region of interest" description="Disordered" evidence="7">
    <location>
        <begin position="202"/>
        <end position="222"/>
    </location>
</feature>
<evidence type="ECO:0000256" key="1">
    <source>
        <dbReference type="ARBA" id="ARBA00004173"/>
    </source>
</evidence>
<dbReference type="InterPro" id="IPR029058">
    <property type="entry name" value="AB_hydrolase_fold"/>
</dbReference>
<accession>U4L977</accession>
<evidence type="ECO:0000256" key="3">
    <source>
        <dbReference type="ARBA" id="ARBA00004370"/>
    </source>
</evidence>
<gene>
    <name evidence="8" type="ORF">PCON_09714</name>
</gene>
<organism evidence="8 9">
    <name type="scientific">Pyronema omphalodes (strain CBS 100304)</name>
    <name type="common">Pyronema confluens</name>
    <dbReference type="NCBI Taxonomy" id="1076935"/>
    <lineage>
        <taxon>Eukaryota</taxon>
        <taxon>Fungi</taxon>
        <taxon>Dikarya</taxon>
        <taxon>Ascomycota</taxon>
        <taxon>Pezizomycotina</taxon>
        <taxon>Pezizomycetes</taxon>
        <taxon>Pezizales</taxon>
        <taxon>Pyronemataceae</taxon>
        <taxon>Pyronema</taxon>
    </lineage>
</organism>
<dbReference type="PANTHER" id="PTHR48182">
    <property type="entry name" value="PROTEIN SERAC1"/>
    <property type="match status" value="1"/>
</dbReference>
<dbReference type="eggNOG" id="KOG2029">
    <property type="taxonomic scope" value="Eukaryota"/>
</dbReference>
<comment type="subcellular location">
    <subcellularLocation>
        <location evidence="2">Endoplasmic reticulum</location>
    </subcellularLocation>
    <subcellularLocation>
        <location evidence="3">Membrane</location>
    </subcellularLocation>
    <subcellularLocation>
        <location evidence="1">Mitochondrion</location>
    </subcellularLocation>
</comment>
<dbReference type="OrthoDB" id="7464126at2759"/>
<protein>
    <submittedName>
        <fullName evidence="8">Similar to Protein SERAC1 acc. no. Q5SNQ7</fullName>
    </submittedName>
</protein>
<evidence type="ECO:0000256" key="7">
    <source>
        <dbReference type="SAM" id="MobiDB-lite"/>
    </source>
</evidence>
<evidence type="ECO:0000256" key="5">
    <source>
        <dbReference type="ARBA" id="ARBA00023128"/>
    </source>
</evidence>
<keyword evidence="9" id="KW-1185">Reference proteome</keyword>
<dbReference type="AlphaFoldDB" id="U4L977"/>
<dbReference type="GO" id="GO:0005739">
    <property type="term" value="C:mitochondrion"/>
    <property type="evidence" value="ECO:0007669"/>
    <property type="project" value="UniProtKB-SubCell"/>
</dbReference>
<keyword evidence="6" id="KW-0472">Membrane</keyword>
<dbReference type="GO" id="GO:0005783">
    <property type="term" value="C:endoplasmic reticulum"/>
    <property type="evidence" value="ECO:0007669"/>
    <property type="project" value="UniProtKB-SubCell"/>
</dbReference>
<sequence length="655" mass="73778">MATDERPIIFICHSLGGIVCKNAIHKARDSKDPQYNALYKLIRGVMFFGTPHNGSGAANLGVLCANMIKVFDNKVNNLFVQDLQNNSTLLEDISASFRNCQDDLFLTSFYETRKTHCIVIVSKDSATLGLGPLRERVIAVDSNHTMLVKFESPIDRRFQTVLVQIKRMINKILPGSETDARPMSPALPSEAFVEEMTFRRGSADSEEALKEDPVCPGLDHRDCPHPDTIMTIDIRNSHESNTVMIAKADGNFTTGRASNDDQMDLLTEEILTDWEKAQGPTPASKFDKWVDWGLSVSYKPLKLASHRATKFVTPYVARIVARAIDDGNEERIRKSCSVGAKVLILYSTERLHLMKGIMEKTIPVLKRAIRKEKPGRANSLLHSGMIVHIMLLQANASIAYNAMIELWTPELDHLLNEPDCAGIVIDFLEERSSLLVSLISTEKWEDARGCFASALHLLYVALKMRKLRLYAELVRIFADTFQQISDENFGNAIYRIFESTSQIDNIPMGELLLNIGVEIVVAKDERVGEELVEESEDDSGADSENTPIHCSFDEIISNSLIFMLDAAKKNSLKSLEKILKDTIQSRLKNADMDSEALSARIRHIFHCTKEMTQDRSLRTTLHNLFRGRRTKAHPITSQVFEFSPSMSTLLRREWS</sequence>
<evidence type="ECO:0000256" key="4">
    <source>
        <dbReference type="ARBA" id="ARBA00022824"/>
    </source>
</evidence>
<dbReference type="GO" id="GO:0016020">
    <property type="term" value="C:membrane"/>
    <property type="evidence" value="ECO:0007669"/>
    <property type="project" value="UniProtKB-SubCell"/>
</dbReference>
<evidence type="ECO:0000313" key="8">
    <source>
        <dbReference type="EMBL" id="CCX10121.1"/>
    </source>
</evidence>
<name>U4L977_PYROM</name>
<evidence type="ECO:0000313" key="9">
    <source>
        <dbReference type="Proteomes" id="UP000018144"/>
    </source>
</evidence>
<keyword evidence="5" id="KW-0496">Mitochondrion</keyword>
<dbReference type="Proteomes" id="UP000018144">
    <property type="component" value="Unassembled WGS sequence"/>
</dbReference>
<dbReference type="SUPFAM" id="SSF53474">
    <property type="entry name" value="alpha/beta-Hydrolases"/>
    <property type="match status" value="1"/>
</dbReference>
<evidence type="ECO:0000256" key="2">
    <source>
        <dbReference type="ARBA" id="ARBA00004240"/>
    </source>
</evidence>
<evidence type="ECO:0000256" key="6">
    <source>
        <dbReference type="ARBA" id="ARBA00023136"/>
    </source>
</evidence>